<proteinExistence type="predicted"/>
<evidence type="ECO:0000256" key="1">
    <source>
        <dbReference type="ARBA" id="ARBA00022630"/>
    </source>
</evidence>
<dbReference type="GO" id="GO:0016491">
    <property type="term" value="F:oxidoreductase activity"/>
    <property type="evidence" value="ECO:0007669"/>
    <property type="project" value="UniProtKB-KW"/>
</dbReference>
<dbReference type="RefSeq" id="WP_098463603.1">
    <property type="nucleotide sequence ID" value="NZ_PDJJ01000001.1"/>
</dbReference>
<dbReference type="Gene3D" id="3.40.50.360">
    <property type="match status" value="1"/>
</dbReference>
<keyword evidence="6" id="KW-1185">Reference proteome</keyword>
<evidence type="ECO:0000259" key="4">
    <source>
        <dbReference type="Pfam" id="PF03358"/>
    </source>
</evidence>
<reference evidence="5 6" key="1">
    <citation type="submission" date="2017-10" db="EMBL/GenBank/DDBJ databases">
        <title>Sequencing the genomes of 1000 actinobacteria strains.</title>
        <authorList>
            <person name="Klenk H.-P."/>
        </authorList>
    </citation>
    <scope>NUCLEOTIDE SEQUENCE [LARGE SCALE GENOMIC DNA]</scope>
    <source>
        <strain evidence="5 6">DSM 21863</strain>
    </source>
</reference>
<evidence type="ECO:0000256" key="3">
    <source>
        <dbReference type="ARBA" id="ARBA00023002"/>
    </source>
</evidence>
<sequence length="206" mass="21737">MNATRTLVVVAAGLSQPSSTRLLADRLTAATRDALELEGYTVQVEVVELREHAHAIVDAMLTGFPSGDLAAALETIARADGLILVTPLFTTTYSGLFKSFLDILDTEVLTGMPVLLGATGGTPRHSLALEYSLRPLLTYLHADVVTTSVFAATDDWAGDPETAGALTRRIDRGGRELAVAVGRSRRTGPVDPFAATPDFTDLLGGS</sequence>
<dbReference type="InterPro" id="IPR005025">
    <property type="entry name" value="FMN_Rdtase-like_dom"/>
</dbReference>
<dbReference type="EMBL" id="PDJJ01000001">
    <property type="protein sequence ID" value="PFG43203.1"/>
    <property type="molecule type" value="Genomic_DNA"/>
</dbReference>
<protein>
    <submittedName>
        <fullName evidence="5">FMN reductase</fullName>
    </submittedName>
</protein>
<dbReference type="OrthoDB" id="1643408at2"/>
<accession>A0A2A9EWU4</accession>
<organism evidence="5 6">
    <name type="scientific">Isoptericola jiangsuensis</name>
    <dbReference type="NCBI Taxonomy" id="548579"/>
    <lineage>
        <taxon>Bacteria</taxon>
        <taxon>Bacillati</taxon>
        <taxon>Actinomycetota</taxon>
        <taxon>Actinomycetes</taxon>
        <taxon>Micrococcales</taxon>
        <taxon>Promicromonosporaceae</taxon>
        <taxon>Isoptericola</taxon>
    </lineage>
</organism>
<dbReference type="InterPro" id="IPR051814">
    <property type="entry name" value="NAD(P)H-dep_FMN_reductase"/>
</dbReference>
<dbReference type="PANTHER" id="PTHR43408">
    <property type="entry name" value="FMN REDUCTASE (NADPH)"/>
    <property type="match status" value="1"/>
</dbReference>
<keyword evidence="1" id="KW-0285">Flavoprotein</keyword>
<comment type="caution">
    <text evidence="5">The sequence shown here is derived from an EMBL/GenBank/DDBJ whole genome shotgun (WGS) entry which is preliminary data.</text>
</comment>
<feature type="domain" description="NADPH-dependent FMN reductase-like" evidence="4">
    <location>
        <begin position="7"/>
        <end position="155"/>
    </location>
</feature>
<keyword evidence="2" id="KW-0288">FMN</keyword>
<dbReference type="NCBIfam" id="TIGR04037">
    <property type="entry name" value="LLM_duo_CE1759"/>
    <property type="match status" value="1"/>
</dbReference>
<gene>
    <name evidence="5" type="ORF">ATJ88_1887</name>
</gene>
<dbReference type="InterPro" id="IPR029039">
    <property type="entry name" value="Flavoprotein-like_sf"/>
</dbReference>
<evidence type="ECO:0000313" key="6">
    <source>
        <dbReference type="Proteomes" id="UP000224130"/>
    </source>
</evidence>
<name>A0A2A9EWU4_9MICO</name>
<keyword evidence="3" id="KW-0560">Oxidoreductase</keyword>
<dbReference type="PANTHER" id="PTHR43408:SF2">
    <property type="entry name" value="FMN REDUCTASE (NADPH)"/>
    <property type="match status" value="1"/>
</dbReference>
<dbReference type="Pfam" id="PF03358">
    <property type="entry name" value="FMN_red"/>
    <property type="match status" value="1"/>
</dbReference>
<evidence type="ECO:0000256" key="2">
    <source>
        <dbReference type="ARBA" id="ARBA00022643"/>
    </source>
</evidence>
<dbReference type="SUPFAM" id="SSF52218">
    <property type="entry name" value="Flavoproteins"/>
    <property type="match status" value="1"/>
</dbReference>
<dbReference type="AlphaFoldDB" id="A0A2A9EWU4"/>
<dbReference type="Proteomes" id="UP000224130">
    <property type="component" value="Unassembled WGS sequence"/>
</dbReference>
<evidence type="ECO:0000313" key="5">
    <source>
        <dbReference type="EMBL" id="PFG43203.1"/>
    </source>
</evidence>
<dbReference type="InterPro" id="IPR023932">
    <property type="entry name" value="CE1759_FMN_reduct"/>
</dbReference>